<dbReference type="Pfam" id="PF00169">
    <property type="entry name" value="PH"/>
    <property type="match status" value="1"/>
</dbReference>
<accession>A0A834JBL3</accession>
<dbReference type="PANTHER" id="PTHR22902">
    <property type="entry name" value="SESQUIPEDALIAN"/>
    <property type="match status" value="1"/>
</dbReference>
<dbReference type="GO" id="GO:0005829">
    <property type="term" value="C:cytosol"/>
    <property type="evidence" value="ECO:0007669"/>
    <property type="project" value="GOC"/>
</dbReference>
<dbReference type="GO" id="GO:0007032">
    <property type="term" value="P:endosome organization"/>
    <property type="evidence" value="ECO:0007669"/>
    <property type="project" value="TreeGrafter"/>
</dbReference>
<dbReference type="InterPro" id="IPR011993">
    <property type="entry name" value="PH-like_dom_sf"/>
</dbReference>
<dbReference type="GO" id="GO:0001881">
    <property type="term" value="P:receptor recycling"/>
    <property type="evidence" value="ECO:0007669"/>
    <property type="project" value="TreeGrafter"/>
</dbReference>
<dbReference type="GO" id="GO:0005769">
    <property type="term" value="C:early endosome"/>
    <property type="evidence" value="ECO:0007669"/>
    <property type="project" value="TreeGrafter"/>
</dbReference>
<feature type="domain" description="PH" evidence="2">
    <location>
        <begin position="27"/>
        <end position="123"/>
    </location>
</feature>
<sequence length="123" mass="13957">MLSPKMQRTVRVNDSQLVMLSERAHYDHSLSGYLHKRTADSAKWQLRWFVLYQNLLFYYENETCSRPSGVVLLEGCYCDRLITAKGKEPDKQAALGSIVPTAATSIASEGMNRFCFELKISSS</sequence>
<keyword evidence="4" id="KW-1185">Reference proteome</keyword>
<gene>
    <name evidence="3" type="ORF">HZH68_014048</name>
</gene>
<comment type="caution">
    <text evidence="3">The sequence shown here is derived from an EMBL/GenBank/DDBJ whole genome shotgun (WGS) entry which is preliminary data.</text>
</comment>
<proteinExistence type="predicted"/>
<dbReference type="GO" id="GO:0055037">
    <property type="term" value="C:recycling endosome"/>
    <property type="evidence" value="ECO:0007669"/>
    <property type="project" value="TreeGrafter"/>
</dbReference>
<dbReference type="InterPro" id="IPR001849">
    <property type="entry name" value="PH_domain"/>
</dbReference>
<evidence type="ECO:0000259" key="2">
    <source>
        <dbReference type="PROSITE" id="PS50003"/>
    </source>
</evidence>
<name>A0A834JBL3_VESGE</name>
<evidence type="ECO:0000313" key="4">
    <source>
        <dbReference type="Proteomes" id="UP000617340"/>
    </source>
</evidence>
<keyword evidence="1" id="KW-0597">Phosphoprotein</keyword>
<dbReference type="GO" id="GO:0005802">
    <property type="term" value="C:trans-Golgi network"/>
    <property type="evidence" value="ECO:0007669"/>
    <property type="project" value="TreeGrafter"/>
</dbReference>
<reference evidence="3" key="1">
    <citation type="journal article" date="2020" name="G3 (Bethesda)">
        <title>High-Quality Assemblies for Three Invasive Social Wasps from the &lt;i&gt;Vespula&lt;/i&gt; Genus.</title>
        <authorList>
            <person name="Harrop T.W.R."/>
            <person name="Guhlin J."/>
            <person name="McLaughlin G.M."/>
            <person name="Permina E."/>
            <person name="Stockwell P."/>
            <person name="Gilligan J."/>
            <person name="Le Lec M.F."/>
            <person name="Gruber M.A.M."/>
            <person name="Quinn O."/>
            <person name="Lovegrove M."/>
            <person name="Duncan E.J."/>
            <person name="Remnant E.J."/>
            <person name="Van Eeckhoven J."/>
            <person name="Graham B."/>
            <person name="Knapp R.A."/>
            <person name="Langford K.W."/>
            <person name="Kronenberg Z."/>
            <person name="Press M.O."/>
            <person name="Eacker S.M."/>
            <person name="Wilson-Rankin E.E."/>
            <person name="Purcell J."/>
            <person name="Lester P.J."/>
            <person name="Dearden P.K."/>
        </authorList>
    </citation>
    <scope>NUCLEOTIDE SEQUENCE</scope>
    <source>
        <strain evidence="3">Linc-1</strain>
    </source>
</reference>
<dbReference type="PROSITE" id="PS50003">
    <property type="entry name" value="PH_DOMAIN"/>
    <property type="match status" value="1"/>
</dbReference>
<dbReference type="AlphaFoldDB" id="A0A834JBL3"/>
<dbReference type="Proteomes" id="UP000617340">
    <property type="component" value="Unassembled WGS sequence"/>
</dbReference>
<dbReference type="GO" id="GO:0042147">
    <property type="term" value="P:retrograde transport, endosome to Golgi"/>
    <property type="evidence" value="ECO:0007669"/>
    <property type="project" value="TreeGrafter"/>
</dbReference>
<protein>
    <recommendedName>
        <fullName evidence="2">PH domain-containing protein</fullName>
    </recommendedName>
</protein>
<dbReference type="InterPro" id="IPR045188">
    <property type="entry name" value="Boi1/Boi2-like"/>
</dbReference>
<dbReference type="EMBL" id="JACSDZ010000016">
    <property type="protein sequence ID" value="KAF7385618.1"/>
    <property type="molecule type" value="Genomic_DNA"/>
</dbReference>
<dbReference type="Gene3D" id="2.30.29.30">
    <property type="entry name" value="Pleckstrin-homology domain (PH domain)/Phosphotyrosine-binding domain (PTB)"/>
    <property type="match status" value="1"/>
</dbReference>
<organism evidence="3 4">
    <name type="scientific">Vespula germanica</name>
    <name type="common">German yellow jacket</name>
    <name type="synonym">Paravespula germanica</name>
    <dbReference type="NCBI Taxonomy" id="30212"/>
    <lineage>
        <taxon>Eukaryota</taxon>
        <taxon>Metazoa</taxon>
        <taxon>Ecdysozoa</taxon>
        <taxon>Arthropoda</taxon>
        <taxon>Hexapoda</taxon>
        <taxon>Insecta</taxon>
        <taxon>Pterygota</taxon>
        <taxon>Neoptera</taxon>
        <taxon>Endopterygota</taxon>
        <taxon>Hymenoptera</taxon>
        <taxon>Apocrita</taxon>
        <taxon>Aculeata</taxon>
        <taxon>Vespoidea</taxon>
        <taxon>Vespidae</taxon>
        <taxon>Vespinae</taxon>
        <taxon>Vespula</taxon>
    </lineage>
</organism>
<dbReference type="SUPFAM" id="SSF50729">
    <property type="entry name" value="PH domain-like"/>
    <property type="match status" value="1"/>
</dbReference>
<dbReference type="PANTHER" id="PTHR22902:SF27">
    <property type="entry name" value="PLECKSTRIN HOMOLOGY DOMAIN-CONTAINING FAMILY A MEMBER 3"/>
    <property type="match status" value="1"/>
</dbReference>
<evidence type="ECO:0000256" key="1">
    <source>
        <dbReference type="ARBA" id="ARBA00022553"/>
    </source>
</evidence>
<evidence type="ECO:0000313" key="3">
    <source>
        <dbReference type="EMBL" id="KAF7385618.1"/>
    </source>
</evidence>